<feature type="region of interest" description="Disordered" evidence="1">
    <location>
        <begin position="37"/>
        <end position="58"/>
    </location>
</feature>
<dbReference type="STRING" id="1380566.A0A179F6B9"/>
<dbReference type="PANTHER" id="PTHR42101:SF1">
    <property type="entry name" value="LOW TEMPERATURE REQUIREMENT A"/>
    <property type="match status" value="1"/>
</dbReference>
<dbReference type="PANTHER" id="PTHR42101">
    <property type="entry name" value="CHROMOSOME 16, WHOLE GENOME SHOTGUN SEQUENCE"/>
    <property type="match status" value="1"/>
</dbReference>
<feature type="compositionally biased region" description="Basic and acidic residues" evidence="1">
    <location>
        <begin position="507"/>
        <end position="518"/>
    </location>
</feature>
<feature type="transmembrane region" description="Helical" evidence="2">
    <location>
        <begin position="348"/>
        <end position="369"/>
    </location>
</feature>
<keyword evidence="4" id="KW-1185">Reference proteome</keyword>
<feature type="compositionally biased region" description="Polar residues" evidence="1">
    <location>
        <begin position="519"/>
        <end position="529"/>
    </location>
</feature>
<feature type="transmembrane region" description="Helical" evidence="2">
    <location>
        <begin position="189"/>
        <end position="212"/>
    </location>
</feature>
<keyword evidence="2" id="KW-1133">Transmembrane helix</keyword>
<accession>A0A179F6B9</accession>
<dbReference type="OrthoDB" id="3177213at2759"/>
<proteinExistence type="predicted"/>
<dbReference type="AlphaFoldDB" id="A0A179F6B9"/>
<dbReference type="KEGG" id="pchm:VFPPC_06762"/>
<dbReference type="RefSeq" id="XP_022284086.1">
    <property type="nucleotide sequence ID" value="XM_022428528.1"/>
</dbReference>
<feature type="transmembrane region" description="Helical" evidence="2">
    <location>
        <begin position="389"/>
        <end position="408"/>
    </location>
</feature>
<keyword evidence="2" id="KW-0472">Membrane</keyword>
<dbReference type="EMBL" id="LSBJ02000008">
    <property type="protein sequence ID" value="OAQ60649.2"/>
    <property type="molecule type" value="Genomic_DNA"/>
</dbReference>
<reference evidence="3 4" key="1">
    <citation type="journal article" date="2016" name="PLoS Pathog.">
        <title>Biosynthesis of antibiotic leucinostatins in bio-control fungus Purpureocillium lilacinum and their inhibition on phytophthora revealed by genome mining.</title>
        <authorList>
            <person name="Wang G."/>
            <person name="Liu Z."/>
            <person name="Lin R."/>
            <person name="Li E."/>
            <person name="Mao Z."/>
            <person name="Ling J."/>
            <person name="Yang Y."/>
            <person name="Yin W.B."/>
            <person name="Xie B."/>
        </authorList>
    </citation>
    <scope>NUCLEOTIDE SEQUENCE [LARGE SCALE GENOMIC DNA]</scope>
    <source>
        <strain evidence="3">170</strain>
    </source>
</reference>
<feature type="region of interest" description="Disordered" evidence="1">
    <location>
        <begin position="507"/>
        <end position="542"/>
    </location>
</feature>
<keyword evidence="2" id="KW-0812">Transmembrane</keyword>
<comment type="caution">
    <text evidence="3">The sequence shown here is derived from an EMBL/GenBank/DDBJ whole genome shotgun (WGS) entry which is preliminary data.</text>
</comment>
<evidence type="ECO:0000256" key="2">
    <source>
        <dbReference type="SAM" id="Phobius"/>
    </source>
</evidence>
<name>A0A179F6B9_METCM</name>
<feature type="compositionally biased region" description="Basic and acidic residues" evidence="1">
    <location>
        <begin position="530"/>
        <end position="542"/>
    </location>
</feature>
<feature type="transmembrane region" description="Helical" evidence="2">
    <location>
        <begin position="452"/>
        <end position="476"/>
    </location>
</feature>
<feature type="transmembrane region" description="Helical" evidence="2">
    <location>
        <begin position="420"/>
        <end position="440"/>
    </location>
</feature>
<evidence type="ECO:0000313" key="4">
    <source>
        <dbReference type="Proteomes" id="UP000078397"/>
    </source>
</evidence>
<protein>
    <submittedName>
        <fullName evidence="3">Low temperature requirement A</fullName>
    </submittedName>
</protein>
<organism evidence="3 4">
    <name type="scientific">Pochonia chlamydosporia 170</name>
    <dbReference type="NCBI Taxonomy" id="1380566"/>
    <lineage>
        <taxon>Eukaryota</taxon>
        <taxon>Fungi</taxon>
        <taxon>Dikarya</taxon>
        <taxon>Ascomycota</taxon>
        <taxon>Pezizomycotina</taxon>
        <taxon>Sordariomycetes</taxon>
        <taxon>Hypocreomycetidae</taxon>
        <taxon>Hypocreales</taxon>
        <taxon>Clavicipitaceae</taxon>
        <taxon>Pochonia</taxon>
    </lineage>
</organism>
<evidence type="ECO:0000256" key="1">
    <source>
        <dbReference type="SAM" id="MobiDB-lite"/>
    </source>
</evidence>
<gene>
    <name evidence="3" type="ORF">VFPPC_06762</name>
</gene>
<feature type="transmembrane region" description="Helical" evidence="2">
    <location>
        <begin position="156"/>
        <end position="177"/>
    </location>
</feature>
<dbReference type="GeneID" id="28849737"/>
<evidence type="ECO:0000313" key="3">
    <source>
        <dbReference type="EMBL" id="OAQ60649.2"/>
    </source>
</evidence>
<dbReference type="Proteomes" id="UP000078397">
    <property type="component" value="Unassembled WGS sequence"/>
</dbReference>
<sequence length="542" mass="60720">MLDDARDIRHQHKKLRIFSSPLVHRADKRGDGVRTARTWGSNYDGGVESDDEERDHGDELPRFERVSVGFYELRGADVPAMVDLVPGPRITRAIQLGVLVGFVVVAPKFHPNDQDQSTMRAMCEPLILCVSRACLAVEYASTLWHVRRYKKAHMPLYMQIAIHAAASAVYLGVTFRFTGGKQSRVYMTWYFIAGAEAIASVLVSNISSVASLTDTHMMKRMALLTVMILGEDSLTVSLVTAAVLIPSPTHPPTAMDMPPSAIPPIPRPVHASIHAVPPLVQDRQPDQPNRRHFRPNRRCSQSYEHRCTEFLELNEALNNITRIPDKIWPMIANQSTVMDDKLSAELDAAWDTLAGVVYALYLSMVNALYGAFGINLDDDVSKKDPAAFAYGYIAAGSTILFMIMLTIIARTTPFKVWPILRLIIIFLLAIGTGLVATLWYNANRLDVFLSSAWVMPIITLVWVVIAILTHINGQGIKRNKDRFRRRRTGKLSHHEPGVALKSRLRWGKKERGRDDRNSETYLQSPSTACSERDGKHRDCDTA</sequence>